<dbReference type="InterPro" id="IPR000210">
    <property type="entry name" value="BTB/POZ_dom"/>
</dbReference>
<evidence type="ECO:0000313" key="3">
    <source>
        <dbReference type="Proteomes" id="UP000703269"/>
    </source>
</evidence>
<dbReference type="SUPFAM" id="SSF54695">
    <property type="entry name" value="POZ domain"/>
    <property type="match status" value="1"/>
</dbReference>
<accession>A0A9P3GQW5</accession>
<dbReference type="Proteomes" id="UP000703269">
    <property type="component" value="Unassembled WGS sequence"/>
</dbReference>
<feature type="domain" description="BTB" evidence="1">
    <location>
        <begin position="21"/>
        <end position="92"/>
    </location>
</feature>
<dbReference type="InterPro" id="IPR011333">
    <property type="entry name" value="SKP1/BTB/POZ_sf"/>
</dbReference>
<dbReference type="AlphaFoldDB" id="A0A9P3GQW5"/>
<dbReference type="Gene3D" id="3.30.710.10">
    <property type="entry name" value="Potassium Channel Kv1.1, Chain A"/>
    <property type="match status" value="1"/>
</dbReference>
<evidence type="ECO:0000313" key="2">
    <source>
        <dbReference type="EMBL" id="GJE98699.1"/>
    </source>
</evidence>
<dbReference type="SMART" id="SM00225">
    <property type="entry name" value="BTB"/>
    <property type="match status" value="1"/>
</dbReference>
<dbReference type="OrthoDB" id="3266199at2759"/>
<dbReference type="EMBL" id="BPQB01000093">
    <property type="protein sequence ID" value="GJE98699.1"/>
    <property type="molecule type" value="Genomic_DNA"/>
</dbReference>
<name>A0A9P3GQW5_9APHY</name>
<organism evidence="2 3">
    <name type="scientific">Phanerochaete sordida</name>
    <dbReference type="NCBI Taxonomy" id="48140"/>
    <lineage>
        <taxon>Eukaryota</taxon>
        <taxon>Fungi</taxon>
        <taxon>Dikarya</taxon>
        <taxon>Basidiomycota</taxon>
        <taxon>Agaricomycotina</taxon>
        <taxon>Agaricomycetes</taxon>
        <taxon>Polyporales</taxon>
        <taxon>Phanerochaetaceae</taxon>
        <taxon>Phanerochaete</taxon>
    </lineage>
</organism>
<keyword evidence="3" id="KW-1185">Reference proteome</keyword>
<dbReference type="Pfam" id="PF00651">
    <property type="entry name" value="BTB"/>
    <property type="match status" value="1"/>
</dbReference>
<reference evidence="2 3" key="1">
    <citation type="submission" date="2021-08" db="EMBL/GenBank/DDBJ databases">
        <title>Draft Genome Sequence of Phanerochaete sordida strain YK-624.</title>
        <authorList>
            <person name="Mori T."/>
            <person name="Dohra H."/>
            <person name="Suzuki T."/>
            <person name="Kawagishi H."/>
            <person name="Hirai H."/>
        </authorList>
    </citation>
    <scope>NUCLEOTIDE SEQUENCE [LARGE SCALE GENOMIC DNA]</scope>
    <source>
        <strain evidence="2 3">YK-624</strain>
    </source>
</reference>
<sequence length="330" mass="36233">MEATASLPSAPSIFEIHEDDADVILNTSDDCKLFVHKLILRKASAVFATMFDLPQPAPSHNTSTSFLDMCDLPVVPVSEDKAVWDVILCMLYRHETPSFASIVDLKVVLEAAQKYDLEFITQRIEHALLCPLRAPWDPLDVYALACLYNLESVAVHAARATLALPLEQLCAHELHAVPAAAFQRLLAYRLRARDAAAGVAGLSRVSMATGAAWPGGKLFKRIEWLPRATYTFFACDCGAGGVECAVKLGSDVHMLSGRGYWRAYLERAEAALKEQPVGSVVREPALMVPAFKAAGDCYHCRHHIYEDLSEFVDCMAKEVDKAVAAVPLKF</sequence>
<protein>
    <recommendedName>
        <fullName evidence="1">BTB domain-containing protein</fullName>
    </recommendedName>
</protein>
<gene>
    <name evidence="2" type="ORF">PsYK624_149340</name>
</gene>
<comment type="caution">
    <text evidence="2">The sequence shown here is derived from an EMBL/GenBank/DDBJ whole genome shotgun (WGS) entry which is preliminary data.</text>
</comment>
<evidence type="ECO:0000259" key="1">
    <source>
        <dbReference type="PROSITE" id="PS50097"/>
    </source>
</evidence>
<proteinExistence type="predicted"/>
<dbReference type="PROSITE" id="PS50097">
    <property type="entry name" value="BTB"/>
    <property type="match status" value="1"/>
</dbReference>